<sequence length="638" mass="73098">MYDSSDSYNIGKRVQQGDREVCMQWYEEIMDTAQEAVEYIGSALSTDGSMEEPTRQVLTDFAAAMNGVAERLSQEKGTLMEKCRRYALNAACSGQKALAAEDARDARKYFFYELRPLFLDLRYQLDVEYHILQHPEGRDAYLAQTIAAFEAARKRPRRTDFKYRVSIIVPAYNKVEYSRCAIDSLFRHTDFSHGDIELITINDGSSDGTEAYFNSLPHEKKINLKYNVYNHLGWGIARHIAEGEYVVYFSNDAVATPHWLENLLAVHQAEKDVFWVVPTCNENCISNRQGIPVDYENRFEAMPEMEAFAAAHNVSNPLLWEERAVLMPFVSVVPNLFDVPEIRADYRYVLCDFEDDDFSATLRRSGFRQILAKDTFVHHFGGVTLNEVRTKRGNYKTIISMRPVFQSKWGVDPWESRGHLPFLDQLLESIPAGEVPARILFIEPMFGEGLLTIRNYFRRIQKKVVIDAVVCNERYLTEAKYMADTVLRLTALDNLPDEVKENYDAVILGAFLNVLPISGIVPFFIQMHDILKSNGSIYVSLLNYNSFEHVMENLPNDIPCLIYDSILSLNGGRVFPIPRLVHALKEQFSAERVHVGYWTRAHYFEDITGFEQMVTQILGASSDLHYLLAGDVVMLCVR</sequence>
<dbReference type="Proteomes" id="UP000005309">
    <property type="component" value="Unassembled WGS sequence"/>
</dbReference>
<reference evidence="2 3" key="1">
    <citation type="submission" date="2009-04" db="EMBL/GenBank/DDBJ databases">
        <authorList>
            <person name="Qin X."/>
            <person name="Bachman B."/>
            <person name="Battles P."/>
            <person name="Bell A."/>
            <person name="Bess C."/>
            <person name="Bickham C."/>
            <person name="Chaboub L."/>
            <person name="Chen D."/>
            <person name="Coyle M."/>
            <person name="Deiros D.R."/>
            <person name="Dinh H."/>
            <person name="Forbes L."/>
            <person name="Fowler G."/>
            <person name="Francisco L."/>
            <person name="Fu Q."/>
            <person name="Gubbala S."/>
            <person name="Hale W."/>
            <person name="Han Y."/>
            <person name="Hemphill L."/>
            <person name="Highlander S.K."/>
            <person name="Hirani K."/>
            <person name="Hogues M."/>
            <person name="Jackson L."/>
            <person name="Jakkamsetti A."/>
            <person name="Javaid M."/>
            <person name="Jiang H."/>
            <person name="Korchina V."/>
            <person name="Kovar C."/>
            <person name="Lara F."/>
            <person name="Lee S."/>
            <person name="Mata R."/>
            <person name="Mathew T."/>
            <person name="Moen C."/>
            <person name="Morales K."/>
            <person name="Munidasa M."/>
            <person name="Nazareth L."/>
            <person name="Ngo R."/>
            <person name="Nguyen L."/>
            <person name="Okwuonu G."/>
            <person name="Ongeri F."/>
            <person name="Patil S."/>
            <person name="Petrosino J."/>
            <person name="Pham C."/>
            <person name="Pham P."/>
            <person name="Pu L.-L."/>
            <person name="Puazo M."/>
            <person name="Raj R."/>
            <person name="Reid J."/>
            <person name="Rouhana J."/>
            <person name="Saada N."/>
            <person name="Shang Y."/>
            <person name="Simmons D."/>
            <person name="Thornton R."/>
            <person name="Warren J."/>
            <person name="Weissenberger G."/>
            <person name="Zhang J."/>
            <person name="Zhang L."/>
            <person name="Zhou C."/>
            <person name="Zhu D."/>
            <person name="Muzny D."/>
            <person name="Worley K."/>
            <person name="Gibbs R."/>
        </authorList>
    </citation>
    <scope>NUCLEOTIDE SEQUENCE [LARGE SCALE GENOMIC DNA]</scope>
    <source>
        <strain evidence="2 3">ATCC 43531</strain>
    </source>
</reference>
<dbReference type="EC" id="2.4.-.-" evidence="2"/>
<evidence type="ECO:0000313" key="2">
    <source>
        <dbReference type="EMBL" id="EEQ48572.1"/>
    </source>
</evidence>
<keyword evidence="3" id="KW-1185">Reference proteome</keyword>
<dbReference type="EMBL" id="ACLA01000014">
    <property type="protein sequence ID" value="EEQ48572.1"/>
    <property type="molecule type" value="Genomic_DNA"/>
</dbReference>
<dbReference type="eggNOG" id="COG1216">
    <property type="taxonomic scope" value="Bacteria"/>
</dbReference>
<dbReference type="HOGENOM" id="CLU_436067_0_0_9"/>
<comment type="caution">
    <text evidence="2">The sequence shown here is derived from an EMBL/GenBank/DDBJ whole genome shotgun (WGS) entry which is preliminary data.</text>
</comment>
<feature type="domain" description="Glycosyltransferase 2-like" evidence="1">
    <location>
        <begin position="166"/>
        <end position="279"/>
    </location>
</feature>
<dbReference type="CDD" id="cd00761">
    <property type="entry name" value="Glyco_tranf_GTA_type"/>
    <property type="match status" value="1"/>
</dbReference>
<dbReference type="InterPro" id="IPR029044">
    <property type="entry name" value="Nucleotide-diphossugar_trans"/>
</dbReference>
<dbReference type="Gene3D" id="3.90.550.10">
    <property type="entry name" value="Spore Coat Polysaccharide Biosynthesis Protein SpsA, Chain A"/>
    <property type="match status" value="1"/>
</dbReference>
<dbReference type="PANTHER" id="PTHR43179">
    <property type="entry name" value="RHAMNOSYLTRANSFERASE WBBL"/>
    <property type="match status" value="1"/>
</dbReference>
<evidence type="ECO:0000313" key="3">
    <source>
        <dbReference type="Proteomes" id="UP000005309"/>
    </source>
</evidence>
<dbReference type="AlphaFoldDB" id="C4V3F8"/>
<dbReference type="Pfam" id="PF00535">
    <property type="entry name" value="Glycos_transf_2"/>
    <property type="match status" value="1"/>
</dbReference>
<dbReference type="SUPFAM" id="SSF53335">
    <property type="entry name" value="S-adenosyl-L-methionine-dependent methyltransferases"/>
    <property type="match status" value="1"/>
</dbReference>
<dbReference type="InterPro" id="IPR029063">
    <property type="entry name" value="SAM-dependent_MTases_sf"/>
</dbReference>
<accession>C4V3F8</accession>
<dbReference type="STRING" id="638302.HMPREF0908_1052"/>
<name>C4V3F8_9FIRM</name>
<dbReference type="GO" id="GO:0016757">
    <property type="term" value="F:glycosyltransferase activity"/>
    <property type="evidence" value="ECO:0007669"/>
    <property type="project" value="UniProtKB-KW"/>
</dbReference>
<protein>
    <submittedName>
        <fullName evidence="2">Glycosyltransferase, group 2 family protein</fullName>
        <ecNumber evidence="2">2.4.-.-</ecNumber>
    </submittedName>
</protein>
<keyword evidence="2" id="KW-0328">Glycosyltransferase</keyword>
<dbReference type="InterPro" id="IPR001173">
    <property type="entry name" value="Glyco_trans_2-like"/>
</dbReference>
<keyword evidence="2" id="KW-0808">Transferase</keyword>
<dbReference type="PANTHER" id="PTHR43179:SF7">
    <property type="entry name" value="RHAMNOSYLTRANSFERASE WBBL"/>
    <property type="match status" value="1"/>
</dbReference>
<evidence type="ECO:0000259" key="1">
    <source>
        <dbReference type="Pfam" id="PF00535"/>
    </source>
</evidence>
<organism evidence="2 3">
    <name type="scientific">Selenomonas flueggei ATCC 43531</name>
    <dbReference type="NCBI Taxonomy" id="638302"/>
    <lineage>
        <taxon>Bacteria</taxon>
        <taxon>Bacillati</taxon>
        <taxon>Bacillota</taxon>
        <taxon>Negativicutes</taxon>
        <taxon>Selenomonadales</taxon>
        <taxon>Selenomonadaceae</taxon>
        <taxon>Selenomonas</taxon>
    </lineage>
</organism>
<proteinExistence type="predicted"/>
<dbReference type="SUPFAM" id="SSF53448">
    <property type="entry name" value="Nucleotide-diphospho-sugar transferases"/>
    <property type="match status" value="1"/>
</dbReference>
<gene>
    <name evidence="2" type="ORF">HMPREF0908_1052</name>
</gene>